<dbReference type="GO" id="GO:0003697">
    <property type="term" value="F:single-stranded DNA binding"/>
    <property type="evidence" value="ECO:0007669"/>
    <property type="project" value="UniProtKB-UniRule"/>
</dbReference>
<dbReference type="HAMAP" id="MF_00984">
    <property type="entry name" value="SSB"/>
    <property type="match status" value="1"/>
</dbReference>
<comment type="subunit">
    <text evidence="2">Homotetramer.</text>
</comment>
<dbReference type="Gene3D" id="2.40.50.140">
    <property type="entry name" value="Nucleic acid-binding proteins"/>
    <property type="match status" value="1"/>
</dbReference>
<dbReference type="PANTHER" id="PTHR10302:SF27">
    <property type="entry name" value="SINGLE-STRANDED DNA-BINDING PROTEIN"/>
    <property type="match status" value="1"/>
</dbReference>
<dbReference type="GO" id="GO:0006281">
    <property type="term" value="P:DNA repair"/>
    <property type="evidence" value="ECO:0007669"/>
    <property type="project" value="UniProtKB-UniRule"/>
</dbReference>
<name>A0A9D9EET7_9BACT</name>
<keyword evidence="2" id="KW-0233">DNA recombination</keyword>
<comment type="caution">
    <text evidence="5">The sequence shown here is derived from an EMBL/GenBank/DDBJ whole genome shotgun (WGS) entry which is preliminary data.</text>
</comment>
<evidence type="ECO:0000313" key="6">
    <source>
        <dbReference type="Proteomes" id="UP000823619"/>
    </source>
</evidence>
<dbReference type="InterPro" id="IPR012340">
    <property type="entry name" value="NA-bd_OB-fold"/>
</dbReference>
<comment type="function">
    <text evidence="2">Plays an important role in DNA replication, recombination and repair. Binds to ssDNA and to an array of partner proteins to recruit them to their sites of action during DNA metabolism.</text>
</comment>
<feature type="region of interest" description="Disordered" evidence="4">
    <location>
        <begin position="113"/>
        <end position="152"/>
    </location>
</feature>
<dbReference type="GO" id="GO:0009295">
    <property type="term" value="C:nucleoid"/>
    <property type="evidence" value="ECO:0007669"/>
    <property type="project" value="TreeGrafter"/>
</dbReference>
<protein>
    <recommendedName>
        <fullName evidence="2 3">Single-stranded DNA-binding protein</fullName>
        <shortName evidence="2">SSB</shortName>
    </recommendedName>
</protein>
<dbReference type="PANTHER" id="PTHR10302">
    <property type="entry name" value="SINGLE-STRANDED DNA-BINDING PROTEIN"/>
    <property type="match status" value="1"/>
</dbReference>
<feature type="short sequence motif" description="Important for interaction with partner proteins" evidence="2">
    <location>
        <begin position="147"/>
        <end position="152"/>
    </location>
</feature>
<feature type="compositionally biased region" description="Low complexity" evidence="4">
    <location>
        <begin position="117"/>
        <end position="143"/>
    </location>
</feature>
<comment type="caution">
    <text evidence="2">Lacks conserved residue(s) required for the propagation of feature annotation.</text>
</comment>
<dbReference type="InterPro" id="IPR011344">
    <property type="entry name" value="ssDNA-bd"/>
</dbReference>
<sequence>MSLNKAMLIGNVGRDPEVRYIESGAGNPKVATFPLATTEKYRDRSGNIKEITEWHNIVTWRSTADVVEKFVRKGTQVYVEGRIRTRSWDDQSGAKKYVTEIVADTLQLLGRRTDNPATGQTMQQTAATVRPAQTTTATAPAVPDTEDDDLPF</sequence>
<dbReference type="Proteomes" id="UP000823619">
    <property type="component" value="Unassembled WGS sequence"/>
</dbReference>
<accession>A0A9D9EET7</accession>
<evidence type="ECO:0000313" key="5">
    <source>
        <dbReference type="EMBL" id="MBO8444980.1"/>
    </source>
</evidence>
<dbReference type="AlphaFoldDB" id="A0A9D9EET7"/>
<dbReference type="SUPFAM" id="SSF50249">
    <property type="entry name" value="Nucleic acid-binding proteins"/>
    <property type="match status" value="1"/>
</dbReference>
<gene>
    <name evidence="5" type="primary">ssb</name>
    <name evidence="5" type="ORF">IAC23_04710</name>
</gene>
<evidence type="ECO:0000256" key="4">
    <source>
        <dbReference type="SAM" id="MobiDB-lite"/>
    </source>
</evidence>
<dbReference type="InterPro" id="IPR000424">
    <property type="entry name" value="Primosome_PriB/ssb"/>
</dbReference>
<evidence type="ECO:0000256" key="2">
    <source>
        <dbReference type="HAMAP-Rule" id="MF_00984"/>
    </source>
</evidence>
<keyword evidence="1 2" id="KW-0238">DNA-binding</keyword>
<dbReference type="CDD" id="cd04496">
    <property type="entry name" value="SSB_OBF"/>
    <property type="match status" value="1"/>
</dbReference>
<dbReference type="GO" id="GO:0006310">
    <property type="term" value="P:DNA recombination"/>
    <property type="evidence" value="ECO:0007669"/>
    <property type="project" value="UniProtKB-UniRule"/>
</dbReference>
<evidence type="ECO:0000256" key="3">
    <source>
        <dbReference type="PIRNR" id="PIRNR002070"/>
    </source>
</evidence>
<dbReference type="Pfam" id="PF00436">
    <property type="entry name" value="SSB"/>
    <property type="match status" value="1"/>
</dbReference>
<reference evidence="5" key="1">
    <citation type="submission" date="2020-10" db="EMBL/GenBank/DDBJ databases">
        <authorList>
            <person name="Gilroy R."/>
        </authorList>
    </citation>
    <scope>NUCLEOTIDE SEQUENCE</scope>
    <source>
        <strain evidence="5">D5-748</strain>
    </source>
</reference>
<dbReference type="GO" id="GO:0006260">
    <property type="term" value="P:DNA replication"/>
    <property type="evidence" value="ECO:0007669"/>
    <property type="project" value="UniProtKB-UniRule"/>
</dbReference>
<dbReference type="NCBIfam" id="TIGR00621">
    <property type="entry name" value="ssb"/>
    <property type="match status" value="1"/>
</dbReference>
<organism evidence="5 6">
    <name type="scientific">Candidatus Cryptobacteroides merdavium</name>
    <dbReference type="NCBI Taxonomy" id="2840769"/>
    <lineage>
        <taxon>Bacteria</taxon>
        <taxon>Pseudomonadati</taxon>
        <taxon>Bacteroidota</taxon>
        <taxon>Bacteroidia</taxon>
        <taxon>Bacteroidales</taxon>
        <taxon>Candidatus Cryptobacteroides</taxon>
    </lineage>
</organism>
<keyword evidence="2" id="KW-0235">DNA replication</keyword>
<proteinExistence type="inferred from homology"/>
<reference evidence="5" key="2">
    <citation type="journal article" date="2021" name="PeerJ">
        <title>Extensive microbial diversity within the chicken gut microbiome revealed by metagenomics and culture.</title>
        <authorList>
            <person name="Gilroy R."/>
            <person name="Ravi A."/>
            <person name="Getino M."/>
            <person name="Pursley I."/>
            <person name="Horton D.L."/>
            <person name="Alikhan N.F."/>
            <person name="Baker D."/>
            <person name="Gharbi K."/>
            <person name="Hall N."/>
            <person name="Watson M."/>
            <person name="Adriaenssens E.M."/>
            <person name="Foster-Nyarko E."/>
            <person name="Jarju S."/>
            <person name="Secka A."/>
            <person name="Antonio M."/>
            <person name="Oren A."/>
            <person name="Chaudhuri R.R."/>
            <person name="La Ragione R."/>
            <person name="Hildebrand F."/>
            <person name="Pallen M.J."/>
        </authorList>
    </citation>
    <scope>NUCLEOTIDE SEQUENCE</scope>
    <source>
        <strain evidence="5">D5-748</strain>
    </source>
</reference>
<dbReference type="PROSITE" id="PS50935">
    <property type="entry name" value="SSB"/>
    <property type="match status" value="1"/>
</dbReference>
<keyword evidence="2" id="KW-0234">DNA repair</keyword>
<keyword evidence="2" id="KW-0227">DNA damage</keyword>
<evidence type="ECO:0000256" key="1">
    <source>
        <dbReference type="ARBA" id="ARBA00023125"/>
    </source>
</evidence>
<dbReference type="EMBL" id="JADIMO010000055">
    <property type="protein sequence ID" value="MBO8444980.1"/>
    <property type="molecule type" value="Genomic_DNA"/>
</dbReference>
<dbReference type="PIRSF" id="PIRSF002070">
    <property type="entry name" value="SSB"/>
    <property type="match status" value="1"/>
</dbReference>